<accession>A0A0N4VHW6</accession>
<dbReference type="Gene3D" id="3.90.550.50">
    <property type="match status" value="1"/>
</dbReference>
<organism evidence="13">
    <name type="scientific">Enterobius vermicularis</name>
    <name type="common">Human pinworm</name>
    <dbReference type="NCBI Taxonomy" id="51028"/>
    <lineage>
        <taxon>Eukaryota</taxon>
        <taxon>Metazoa</taxon>
        <taxon>Ecdysozoa</taxon>
        <taxon>Nematoda</taxon>
        <taxon>Chromadorea</taxon>
        <taxon>Rhabditida</taxon>
        <taxon>Spirurina</taxon>
        <taxon>Oxyuridomorpha</taxon>
        <taxon>Oxyuroidea</taxon>
        <taxon>Oxyuridae</taxon>
        <taxon>Enterobius</taxon>
    </lineage>
</organism>
<dbReference type="WBParaSite" id="EVEC_0001041701-mRNA-1">
    <property type="protein sequence ID" value="EVEC_0001041701-mRNA-1"/>
    <property type="gene ID" value="EVEC_0001041701"/>
</dbReference>
<protein>
    <recommendedName>
        <fullName evidence="10">Hexosyltransferase</fullName>
        <ecNumber evidence="10">2.4.1.-</ecNumber>
    </recommendedName>
</protein>
<dbReference type="PANTHER" id="PTHR11214:SF349">
    <property type="entry name" value="BETA-1,3-GALACTOSYLTRANSFERASE BRN"/>
    <property type="match status" value="1"/>
</dbReference>
<comment type="subcellular location">
    <subcellularLocation>
        <location evidence="1 10">Golgi apparatus membrane</location>
        <topology evidence="1 10">Single-pass type II membrane protein</topology>
    </subcellularLocation>
</comment>
<evidence type="ECO:0000256" key="5">
    <source>
        <dbReference type="ARBA" id="ARBA00022692"/>
    </source>
</evidence>
<evidence type="ECO:0000256" key="10">
    <source>
        <dbReference type="RuleBase" id="RU363063"/>
    </source>
</evidence>
<evidence type="ECO:0000256" key="3">
    <source>
        <dbReference type="ARBA" id="ARBA00022676"/>
    </source>
</evidence>
<dbReference type="STRING" id="51028.A0A0N4VHW6"/>
<evidence type="ECO:0000256" key="8">
    <source>
        <dbReference type="ARBA" id="ARBA00023034"/>
    </source>
</evidence>
<dbReference type="InterPro" id="IPR002659">
    <property type="entry name" value="Glyco_trans_31"/>
</dbReference>
<sequence>MRQWHGGKLKKFFKENKPLVCFICVVFIGVLWALGYLDHLAERPFDDFKWPPYVDVMEQVNLELSKKPSAVTPVNDWKKLTPYKVPSCSVDASGTNNLILIIVKSAVFNVQHRRAIRDTWGAVKKYSGYVIQTIFLTGRLKPADEKHFGSVIEMESEKYGDLLIGDFIDYYHNNTYKFLYAIKHAMNYCNRTESVPFTLLLDDDYIVSIPNLIKEVSRWHPSDRLYTGWRFDVTPFRSRIFKHRVSLSIYPYDKYPPYITGGSILLTAQTVTEMYLAAQYVRLYKLDDIYASILAYLLHIPALHNENMHFYYYSINGINFKDMICIHGYYGDNLRETYRRLEKRGLMV</sequence>
<evidence type="ECO:0000313" key="12">
    <source>
        <dbReference type="Proteomes" id="UP000274131"/>
    </source>
</evidence>
<reference evidence="13" key="1">
    <citation type="submission" date="2017-02" db="UniProtKB">
        <authorList>
            <consortium name="WormBaseParasite"/>
        </authorList>
    </citation>
    <scope>IDENTIFICATION</scope>
</reference>
<evidence type="ECO:0000256" key="9">
    <source>
        <dbReference type="ARBA" id="ARBA00023136"/>
    </source>
</evidence>
<evidence type="ECO:0000256" key="1">
    <source>
        <dbReference type="ARBA" id="ARBA00004323"/>
    </source>
</evidence>
<dbReference type="GO" id="GO:0016758">
    <property type="term" value="F:hexosyltransferase activity"/>
    <property type="evidence" value="ECO:0007669"/>
    <property type="project" value="InterPro"/>
</dbReference>
<dbReference type="GO" id="GO:0006493">
    <property type="term" value="P:protein O-linked glycosylation"/>
    <property type="evidence" value="ECO:0007669"/>
    <property type="project" value="TreeGrafter"/>
</dbReference>
<dbReference type="Pfam" id="PF01762">
    <property type="entry name" value="Galactosyl_T"/>
    <property type="match status" value="1"/>
</dbReference>
<reference evidence="11 12" key="2">
    <citation type="submission" date="2018-10" db="EMBL/GenBank/DDBJ databases">
        <authorList>
            <consortium name="Pathogen Informatics"/>
        </authorList>
    </citation>
    <scope>NUCLEOTIDE SEQUENCE [LARGE SCALE GENOMIC DNA]</scope>
</reference>
<keyword evidence="4" id="KW-0808">Transferase</keyword>
<dbReference type="Proteomes" id="UP000274131">
    <property type="component" value="Unassembled WGS sequence"/>
</dbReference>
<evidence type="ECO:0000313" key="11">
    <source>
        <dbReference type="EMBL" id="VDD95011.1"/>
    </source>
</evidence>
<evidence type="ECO:0000256" key="2">
    <source>
        <dbReference type="ARBA" id="ARBA00008661"/>
    </source>
</evidence>
<keyword evidence="5 10" id="KW-0812">Transmembrane</keyword>
<dbReference type="EMBL" id="UXUI01010283">
    <property type="protein sequence ID" value="VDD95011.1"/>
    <property type="molecule type" value="Genomic_DNA"/>
</dbReference>
<gene>
    <name evidence="11" type="ORF">EVEC_LOCUS9762</name>
</gene>
<keyword evidence="7 10" id="KW-1133">Transmembrane helix</keyword>
<evidence type="ECO:0000256" key="7">
    <source>
        <dbReference type="ARBA" id="ARBA00022989"/>
    </source>
</evidence>
<comment type="similarity">
    <text evidence="2 10">Belongs to the glycosyltransferase 31 family.</text>
</comment>
<keyword evidence="6 10" id="KW-0735">Signal-anchor</keyword>
<keyword evidence="8 10" id="KW-0333">Golgi apparatus</keyword>
<keyword evidence="3 10" id="KW-0328">Glycosyltransferase</keyword>
<keyword evidence="9 10" id="KW-0472">Membrane</keyword>
<dbReference type="AlphaFoldDB" id="A0A0N4VHW6"/>
<feature type="transmembrane region" description="Helical" evidence="10">
    <location>
        <begin position="20"/>
        <end position="37"/>
    </location>
</feature>
<evidence type="ECO:0000256" key="6">
    <source>
        <dbReference type="ARBA" id="ARBA00022968"/>
    </source>
</evidence>
<dbReference type="GO" id="GO:0008194">
    <property type="term" value="F:UDP-glycosyltransferase activity"/>
    <property type="evidence" value="ECO:0007669"/>
    <property type="project" value="TreeGrafter"/>
</dbReference>
<dbReference type="EC" id="2.4.1.-" evidence="10"/>
<dbReference type="GO" id="GO:0000139">
    <property type="term" value="C:Golgi membrane"/>
    <property type="evidence" value="ECO:0007669"/>
    <property type="project" value="UniProtKB-SubCell"/>
</dbReference>
<keyword evidence="12" id="KW-1185">Reference proteome</keyword>
<dbReference type="PANTHER" id="PTHR11214">
    <property type="entry name" value="BETA-1,3-N-ACETYLGLUCOSAMINYLTRANSFERASE"/>
    <property type="match status" value="1"/>
</dbReference>
<proteinExistence type="inferred from homology"/>
<evidence type="ECO:0000313" key="13">
    <source>
        <dbReference type="WBParaSite" id="EVEC_0001041701-mRNA-1"/>
    </source>
</evidence>
<evidence type="ECO:0000256" key="4">
    <source>
        <dbReference type="ARBA" id="ARBA00022679"/>
    </source>
</evidence>
<name>A0A0N4VHW6_ENTVE</name>
<dbReference type="OrthoDB" id="5957813at2759"/>